<dbReference type="AlphaFoldDB" id="A0AAQ3TPL8"/>
<feature type="compositionally biased region" description="Basic and acidic residues" evidence="6">
    <location>
        <begin position="308"/>
        <end position="319"/>
    </location>
</feature>
<dbReference type="SUPFAM" id="SSF48464">
    <property type="entry name" value="ENTH/VHS domain"/>
    <property type="match status" value="1"/>
</dbReference>
<gene>
    <name evidence="9" type="ORF">U9M48_024853</name>
</gene>
<evidence type="ECO:0000313" key="9">
    <source>
        <dbReference type="EMBL" id="WVZ76939.1"/>
    </source>
</evidence>
<feature type="compositionally biased region" description="Low complexity" evidence="6">
    <location>
        <begin position="322"/>
        <end position="333"/>
    </location>
</feature>
<comment type="similarity">
    <text evidence="2">Belongs to the TOM1 family.</text>
</comment>
<evidence type="ECO:0000256" key="3">
    <source>
        <dbReference type="ARBA" id="ARBA00022448"/>
    </source>
</evidence>
<feature type="domain" description="GAT" evidence="8">
    <location>
        <begin position="200"/>
        <end position="288"/>
    </location>
</feature>
<dbReference type="InterPro" id="IPR002014">
    <property type="entry name" value="VHS_dom"/>
</dbReference>
<feature type="compositionally biased region" description="Polar residues" evidence="6">
    <location>
        <begin position="399"/>
        <end position="425"/>
    </location>
</feature>
<dbReference type="Gene3D" id="1.20.58.160">
    <property type="match status" value="1"/>
</dbReference>
<dbReference type="GO" id="GO:0005737">
    <property type="term" value="C:cytoplasm"/>
    <property type="evidence" value="ECO:0007669"/>
    <property type="project" value="UniProtKB-ARBA"/>
</dbReference>
<dbReference type="FunFam" id="1.25.40.90:FF:000028">
    <property type="entry name" value="TOM1-like protein 2"/>
    <property type="match status" value="1"/>
</dbReference>
<reference evidence="9 10" key="1">
    <citation type="submission" date="2024-02" db="EMBL/GenBank/DDBJ databases">
        <title>High-quality chromosome-scale genome assembly of Pensacola bahiagrass (Paspalum notatum Flugge var. saurae).</title>
        <authorList>
            <person name="Vega J.M."/>
            <person name="Podio M."/>
            <person name="Orjuela J."/>
            <person name="Siena L.A."/>
            <person name="Pessino S.C."/>
            <person name="Combes M.C."/>
            <person name="Mariac C."/>
            <person name="Albertini E."/>
            <person name="Pupilli F."/>
            <person name="Ortiz J.P.A."/>
            <person name="Leblanc O."/>
        </authorList>
    </citation>
    <scope>NUCLEOTIDE SEQUENCE [LARGE SCALE GENOMIC DNA]</scope>
    <source>
        <strain evidence="9">R1</strain>
        <tissue evidence="9">Leaf</tissue>
    </source>
</reference>
<dbReference type="GO" id="GO:0043130">
    <property type="term" value="F:ubiquitin binding"/>
    <property type="evidence" value="ECO:0007669"/>
    <property type="project" value="InterPro"/>
</dbReference>
<accession>A0AAQ3TPL8</accession>
<keyword evidence="4" id="KW-0653">Protein transport</keyword>
<keyword evidence="5" id="KW-0472">Membrane</keyword>
<dbReference type="GO" id="GO:0035091">
    <property type="term" value="F:phosphatidylinositol binding"/>
    <property type="evidence" value="ECO:0007669"/>
    <property type="project" value="InterPro"/>
</dbReference>
<dbReference type="InterPro" id="IPR044836">
    <property type="entry name" value="TOL_plant"/>
</dbReference>
<proteinExistence type="inferred from homology"/>
<comment type="subcellular location">
    <subcellularLocation>
        <location evidence="1">Membrane</location>
        <topology evidence="1">Peripheral membrane protein</topology>
    </subcellularLocation>
</comment>
<evidence type="ECO:0000313" key="10">
    <source>
        <dbReference type="Proteomes" id="UP001341281"/>
    </source>
</evidence>
<dbReference type="PROSITE" id="PS50909">
    <property type="entry name" value="GAT"/>
    <property type="match status" value="1"/>
</dbReference>
<dbReference type="InterPro" id="IPR038425">
    <property type="entry name" value="GAT_sf"/>
</dbReference>
<dbReference type="CDD" id="cd14231">
    <property type="entry name" value="GAT_GGA-like_plant"/>
    <property type="match status" value="1"/>
</dbReference>
<dbReference type="InterPro" id="IPR004152">
    <property type="entry name" value="GAT_dom"/>
</dbReference>
<feature type="region of interest" description="Disordered" evidence="6">
    <location>
        <begin position="399"/>
        <end position="440"/>
    </location>
</feature>
<dbReference type="Gene3D" id="1.25.40.90">
    <property type="match status" value="1"/>
</dbReference>
<dbReference type="Pfam" id="PF03127">
    <property type="entry name" value="GAT"/>
    <property type="match status" value="1"/>
</dbReference>
<feature type="region of interest" description="Disordered" evidence="6">
    <location>
        <begin position="306"/>
        <end position="334"/>
    </location>
</feature>
<keyword evidence="3" id="KW-0813">Transport</keyword>
<evidence type="ECO:0000256" key="4">
    <source>
        <dbReference type="ARBA" id="ARBA00022927"/>
    </source>
</evidence>
<dbReference type="SMART" id="SM00288">
    <property type="entry name" value="VHS"/>
    <property type="match status" value="1"/>
</dbReference>
<dbReference type="GO" id="GO:0016020">
    <property type="term" value="C:membrane"/>
    <property type="evidence" value="ECO:0007669"/>
    <property type="project" value="UniProtKB-SubCell"/>
</dbReference>
<evidence type="ECO:0000256" key="1">
    <source>
        <dbReference type="ARBA" id="ARBA00004170"/>
    </source>
</evidence>
<dbReference type="Proteomes" id="UP001341281">
    <property type="component" value="Chromosome 05"/>
</dbReference>
<dbReference type="Pfam" id="PF00790">
    <property type="entry name" value="VHS"/>
    <property type="match status" value="1"/>
</dbReference>
<dbReference type="PROSITE" id="PS50179">
    <property type="entry name" value="VHS"/>
    <property type="match status" value="1"/>
</dbReference>
<feature type="domain" description="VHS" evidence="7">
    <location>
        <begin position="9"/>
        <end position="138"/>
    </location>
</feature>
<name>A0AAQ3TPL8_PASNO</name>
<dbReference type="PANTHER" id="PTHR45898">
    <property type="entry name" value="TOM1-LIKE PROTEIN"/>
    <property type="match status" value="1"/>
</dbReference>
<evidence type="ECO:0000256" key="5">
    <source>
        <dbReference type="ARBA" id="ARBA00023136"/>
    </source>
</evidence>
<organism evidence="9 10">
    <name type="scientific">Paspalum notatum var. saurae</name>
    <dbReference type="NCBI Taxonomy" id="547442"/>
    <lineage>
        <taxon>Eukaryota</taxon>
        <taxon>Viridiplantae</taxon>
        <taxon>Streptophyta</taxon>
        <taxon>Embryophyta</taxon>
        <taxon>Tracheophyta</taxon>
        <taxon>Spermatophyta</taxon>
        <taxon>Magnoliopsida</taxon>
        <taxon>Liliopsida</taxon>
        <taxon>Poales</taxon>
        <taxon>Poaceae</taxon>
        <taxon>PACMAD clade</taxon>
        <taxon>Panicoideae</taxon>
        <taxon>Andropogonodae</taxon>
        <taxon>Paspaleae</taxon>
        <taxon>Paspalinae</taxon>
        <taxon>Paspalum</taxon>
    </lineage>
</organism>
<keyword evidence="10" id="KW-1185">Reference proteome</keyword>
<dbReference type="CDD" id="cd03561">
    <property type="entry name" value="VHS"/>
    <property type="match status" value="1"/>
</dbReference>
<dbReference type="SUPFAM" id="SSF89009">
    <property type="entry name" value="GAT-like domain"/>
    <property type="match status" value="1"/>
</dbReference>
<dbReference type="EMBL" id="CP144749">
    <property type="protein sequence ID" value="WVZ76939.1"/>
    <property type="molecule type" value="Genomic_DNA"/>
</dbReference>
<evidence type="ECO:0000259" key="8">
    <source>
        <dbReference type="PROSITE" id="PS50909"/>
    </source>
</evidence>
<evidence type="ECO:0000256" key="2">
    <source>
        <dbReference type="ARBA" id="ARBA00007708"/>
    </source>
</evidence>
<evidence type="ECO:0000256" key="6">
    <source>
        <dbReference type="SAM" id="MobiDB-lite"/>
    </source>
</evidence>
<protein>
    <submittedName>
        <fullName evidence="9">Uncharacterized protein</fullName>
    </submittedName>
</protein>
<dbReference type="GO" id="GO:0043328">
    <property type="term" value="P:protein transport to vacuole involved in ubiquitin-dependent protein catabolic process via the multivesicular body sorting pathway"/>
    <property type="evidence" value="ECO:0007669"/>
    <property type="project" value="InterPro"/>
</dbReference>
<dbReference type="InterPro" id="IPR008942">
    <property type="entry name" value="ENTH_VHS"/>
</dbReference>
<sequence>MSSVMVERATSDMLIGPDWAMNLEICDILNREPGQAKEVVKSLKKRIAHKKPKVQLLALTLLETMIKNCGDIVHMYVAERDILHEMVKIVKKRNDHHVKEKILTLIDTWQEVFGGASARYPQYYAAYEELLRSGAVFPPRSNGSVPIITPPQTQPLQNYPPSLRISQEEEPELPIPDFPALRNLHYVHCRVFDTNLKMTVVYFTSHTEIQNARGIMDVLSEMLDALDPGNREGLRQDIIVDLVDQCRSFKQRVVQLVNSTSNEELLSQGLSLNDDMQRVLAKHDAIAAGIAVPVEKPNSLQSQIENSATRKPETMKEPVQRSSASTSATNPSPFEILALPAPPSCSSKAPVAPSIDLLSGDDYIKPDPANSLALVPVTEYSASDKNVLAFADMFDQNTINSSNHNHPNSFQSSTSNSNIPASQTYPAPVRPVLPQHPAAYPNGATSNAIVLYDQQPQLNSTNYLHGQATYGTNHQKQALNYGTVDQNGDIPPAPWETKRSTNPFDDDKLVGVAPQPAQPAGMQPQPVQVSQHGNRFVTAQPMPRGQPGGIQLQPVPVTHLGPPQPQPMLNMQYGTMYPSMQMNQGMGMYSQPTFGGGFYGMNQPQLYGVQMSGYGYAGQQPGGYYIPNAAYAYVSANELAQRMNGLSVQNGGAHGTTANKQSRPEDSLFGDLLSMAKMKTNLQLARLAAKGE</sequence>
<evidence type="ECO:0000259" key="7">
    <source>
        <dbReference type="PROSITE" id="PS50179"/>
    </source>
</evidence>
<dbReference type="PANTHER" id="PTHR45898:SF4">
    <property type="entry name" value="TARGET OF MYB PROTEIN 1"/>
    <property type="match status" value="1"/>
</dbReference>